<keyword evidence="3" id="KW-1185">Reference proteome</keyword>
<dbReference type="RefSeq" id="WP_104709725.1">
    <property type="nucleotide sequence ID" value="NZ_PTRA01000001.1"/>
</dbReference>
<name>A0A2S7IL88_9BACT</name>
<dbReference type="Gene3D" id="3.10.310.50">
    <property type="match status" value="1"/>
</dbReference>
<gene>
    <name evidence="2" type="ORF">C5O19_02245</name>
</gene>
<dbReference type="PANTHER" id="PTHR30373">
    <property type="entry name" value="UPF0603 PROTEIN YGCG"/>
    <property type="match status" value="1"/>
</dbReference>
<organism evidence="2 3">
    <name type="scientific">Siphonobacter curvatus</name>
    <dbReference type="NCBI Taxonomy" id="2094562"/>
    <lineage>
        <taxon>Bacteria</taxon>
        <taxon>Pseudomonadati</taxon>
        <taxon>Bacteroidota</taxon>
        <taxon>Cytophagia</taxon>
        <taxon>Cytophagales</taxon>
        <taxon>Cytophagaceae</taxon>
        <taxon>Siphonobacter</taxon>
    </lineage>
</organism>
<evidence type="ECO:0000313" key="3">
    <source>
        <dbReference type="Proteomes" id="UP000239590"/>
    </source>
</evidence>
<dbReference type="InterPro" id="IPR007621">
    <property type="entry name" value="TPM_dom"/>
</dbReference>
<evidence type="ECO:0000259" key="1">
    <source>
        <dbReference type="Pfam" id="PF04536"/>
    </source>
</evidence>
<dbReference type="Proteomes" id="UP000239590">
    <property type="component" value="Unassembled WGS sequence"/>
</dbReference>
<evidence type="ECO:0000313" key="2">
    <source>
        <dbReference type="EMBL" id="PQA58513.1"/>
    </source>
</evidence>
<comment type="caution">
    <text evidence="2">The sequence shown here is derived from an EMBL/GenBank/DDBJ whole genome shotgun (WGS) entry which is preliminary data.</text>
</comment>
<dbReference type="EMBL" id="PTRA01000001">
    <property type="protein sequence ID" value="PQA58513.1"/>
    <property type="molecule type" value="Genomic_DNA"/>
</dbReference>
<proteinExistence type="predicted"/>
<dbReference type="Pfam" id="PF04536">
    <property type="entry name" value="TPM_phosphatase"/>
    <property type="match status" value="1"/>
</dbReference>
<dbReference type="OrthoDB" id="9786161at2"/>
<sequence length="141" mass="16135">MLSEAQQQEIIAAIKQAETRTSGEIRVHIEEKSPSPLDPIARAKEVFAKLEMHKTAQRNAVLFFIALEARKFAIWGDDGINKVVPADFWDTTRDAMRQHFRQDDLVTGLRTGIEMAGKQLKAYFPYQSEDRNELPDDISFQ</sequence>
<reference evidence="3" key="1">
    <citation type="submission" date="2018-02" db="EMBL/GenBank/DDBJ databases">
        <title>Genome sequencing of Solimonas sp. HR-BB.</title>
        <authorList>
            <person name="Lee Y."/>
            <person name="Jeon C.O."/>
        </authorList>
    </citation>
    <scope>NUCLEOTIDE SEQUENCE [LARGE SCALE GENOMIC DNA]</scope>
    <source>
        <strain evidence="3">HR-U</strain>
    </source>
</reference>
<accession>A0A2S7IL88</accession>
<dbReference type="PANTHER" id="PTHR30373:SF8">
    <property type="entry name" value="BLL7265 PROTEIN"/>
    <property type="match status" value="1"/>
</dbReference>
<dbReference type="AlphaFoldDB" id="A0A2S7IL88"/>
<feature type="domain" description="TPM" evidence="1">
    <location>
        <begin position="1"/>
        <end position="118"/>
    </location>
</feature>
<protein>
    <recommendedName>
        <fullName evidence="1">TPM domain-containing protein</fullName>
    </recommendedName>
</protein>